<dbReference type="InterPro" id="IPR050463">
    <property type="entry name" value="Gfo/Idh/MocA_oxidrdct_glycsds"/>
</dbReference>
<evidence type="ECO:0000259" key="2">
    <source>
        <dbReference type="Pfam" id="PF01408"/>
    </source>
</evidence>
<dbReference type="GO" id="GO:0016491">
    <property type="term" value="F:oxidoreductase activity"/>
    <property type="evidence" value="ECO:0007669"/>
    <property type="project" value="UniProtKB-KW"/>
</dbReference>
<dbReference type="PANTHER" id="PTHR43818:SF11">
    <property type="entry name" value="BCDNA.GH03377"/>
    <property type="match status" value="1"/>
</dbReference>
<accession>A0A847S4K4</accession>
<feature type="domain" description="GFO/IDH/MocA-like oxidoreductase" evidence="3">
    <location>
        <begin position="127"/>
        <end position="260"/>
    </location>
</feature>
<reference evidence="4 5" key="1">
    <citation type="submission" date="2020-04" db="EMBL/GenBank/DDBJ databases">
        <title>Draft genome of Leeia sp. IMCC25680.</title>
        <authorList>
            <person name="Song J."/>
            <person name="Cho J.-C."/>
        </authorList>
    </citation>
    <scope>NUCLEOTIDE SEQUENCE [LARGE SCALE GENOMIC DNA]</scope>
    <source>
        <strain evidence="4 5">IMCC25680</strain>
    </source>
</reference>
<dbReference type="Pfam" id="PF22725">
    <property type="entry name" value="GFO_IDH_MocA_C3"/>
    <property type="match status" value="1"/>
</dbReference>
<protein>
    <submittedName>
        <fullName evidence="4">Gfo/Idh/MocA family oxidoreductase</fullName>
    </submittedName>
</protein>
<evidence type="ECO:0000259" key="3">
    <source>
        <dbReference type="Pfam" id="PF22725"/>
    </source>
</evidence>
<comment type="caution">
    <text evidence="4">The sequence shown here is derived from an EMBL/GenBank/DDBJ whole genome shotgun (WGS) entry which is preliminary data.</text>
</comment>
<gene>
    <name evidence="4" type="ORF">HF682_16000</name>
</gene>
<evidence type="ECO:0000313" key="4">
    <source>
        <dbReference type="EMBL" id="NLR76671.1"/>
    </source>
</evidence>
<dbReference type="Pfam" id="PF01408">
    <property type="entry name" value="GFO_IDH_MocA"/>
    <property type="match status" value="1"/>
</dbReference>
<dbReference type="RefSeq" id="WP_168878337.1">
    <property type="nucleotide sequence ID" value="NZ_JABAIM010000004.1"/>
</dbReference>
<organism evidence="4 5">
    <name type="scientific">Leeia aquatica</name>
    <dbReference type="NCBI Taxonomy" id="2725557"/>
    <lineage>
        <taxon>Bacteria</taxon>
        <taxon>Pseudomonadati</taxon>
        <taxon>Pseudomonadota</taxon>
        <taxon>Betaproteobacteria</taxon>
        <taxon>Neisseriales</taxon>
        <taxon>Leeiaceae</taxon>
        <taxon>Leeia</taxon>
    </lineage>
</organism>
<dbReference type="Proteomes" id="UP000587991">
    <property type="component" value="Unassembled WGS sequence"/>
</dbReference>
<dbReference type="Gene3D" id="3.40.50.720">
    <property type="entry name" value="NAD(P)-binding Rossmann-like Domain"/>
    <property type="match status" value="1"/>
</dbReference>
<dbReference type="SUPFAM" id="SSF55347">
    <property type="entry name" value="Glyceraldehyde-3-phosphate dehydrogenase-like, C-terminal domain"/>
    <property type="match status" value="1"/>
</dbReference>
<dbReference type="InterPro" id="IPR000683">
    <property type="entry name" value="Gfo/Idh/MocA-like_OxRdtase_N"/>
</dbReference>
<keyword evidence="1" id="KW-0560">Oxidoreductase</keyword>
<sequence>MTRVALIGAGDICPAYVNGLRRFPALKLVGLADARHEAAVARGRELDVPVFTLDALLASDADIIINLTPPQAHFEVCQRILAAGKHVYTEKPLAATFGQGQQLLADAQQRGLRVGCAPDTFLGAAGQTARRFVDQGGIGAVVAGQAIMMERGPDDWHPNPGFFYAAGAGPLLDMGVYYLTQLVQLLGPIEQVQGLAHSSWSPRIVPRGERKGATIEVDTPTHVTGGLRFANGAFVNLTTSFDVWKHASTPIELYGADGTLLLPDPNNFGGELRYSQQDGDWQGLPLSQPFDSNLRGLGVAEMADAIREGRPHRASGEMALHVLEVMETLLQSAAQQRPLPVLTRCERPAPLDTLPGGFA</sequence>
<dbReference type="PANTHER" id="PTHR43818">
    <property type="entry name" value="BCDNA.GH03377"/>
    <property type="match status" value="1"/>
</dbReference>
<proteinExistence type="predicted"/>
<dbReference type="GO" id="GO:0000166">
    <property type="term" value="F:nucleotide binding"/>
    <property type="evidence" value="ECO:0007669"/>
    <property type="project" value="InterPro"/>
</dbReference>
<feature type="domain" description="Gfo/Idh/MocA-like oxidoreductase N-terminal" evidence="2">
    <location>
        <begin position="3"/>
        <end position="115"/>
    </location>
</feature>
<dbReference type="AlphaFoldDB" id="A0A847S4K4"/>
<dbReference type="Gene3D" id="3.30.360.10">
    <property type="entry name" value="Dihydrodipicolinate Reductase, domain 2"/>
    <property type="match status" value="1"/>
</dbReference>
<dbReference type="EMBL" id="JABAIM010000004">
    <property type="protein sequence ID" value="NLR76671.1"/>
    <property type="molecule type" value="Genomic_DNA"/>
</dbReference>
<evidence type="ECO:0000256" key="1">
    <source>
        <dbReference type="ARBA" id="ARBA00023002"/>
    </source>
</evidence>
<name>A0A847S4K4_9NEIS</name>
<dbReference type="SUPFAM" id="SSF51735">
    <property type="entry name" value="NAD(P)-binding Rossmann-fold domains"/>
    <property type="match status" value="1"/>
</dbReference>
<evidence type="ECO:0000313" key="5">
    <source>
        <dbReference type="Proteomes" id="UP000587991"/>
    </source>
</evidence>
<dbReference type="InterPro" id="IPR036291">
    <property type="entry name" value="NAD(P)-bd_dom_sf"/>
</dbReference>
<keyword evidence="5" id="KW-1185">Reference proteome</keyword>
<dbReference type="InterPro" id="IPR055170">
    <property type="entry name" value="GFO_IDH_MocA-like_dom"/>
</dbReference>